<dbReference type="AlphaFoldDB" id="A0A6V6YW03"/>
<evidence type="ECO:0000313" key="2">
    <source>
        <dbReference type="Proteomes" id="UP000530060"/>
    </source>
</evidence>
<accession>A0A6V6YW03</accession>
<dbReference type="EMBL" id="CAIJDP010000063">
    <property type="protein sequence ID" value="CAD0003671.1"/>
    <property type="molecule type" value="Genomic_DNA"/>
</dbReference>
<organism evidence="1 2">
    <name type="scientific">Flavobacterium salmonis</name>
    <dbReference type="NCBI Taxonomy" id="2654844"/>
    <lineage>
        <taxon>Bacteria</taxon>
        <taxon>Pseudomonadati</taxon>
        <taxon>Bacteroidota</taxon>
        <taxon>Flavobacteriia</taxon>
        <taxon>Flavobacteriales</taxon>
        <taxon>Flavobacteriaceae</taxon>
        <taxon>Flavobacterium</taxon>
    </lineage>
</organism>
<proteinExistence type="predicted"/>
<dbReference type="Proteomes" id="UP000530060">
    <property type="component" value="Unassembled WGS sequence"/>
</dbReference>
<keyword evidence="2" id="KW-1185">Reference proteome</keyword>
<name>A0A6V6YW03_9FLAO</name>
<comment type="caution">
    <text evidence="1">The sequence shown here is derived from an EMBL/GenBank/DDBJ whole genome shotgun (WGS) entry which is preliminary data.</text>
</comment>
<reference evidence="1 2" key="1">
    <citation type="submission" date="2020-06" db="EMBL/GenBank/DDBJ databases">
        <authorList>
            <person name="Criscuolo A."/>
        </authorList>
    </citation>
    <scope>NUCLEOTIDE SEQUENCE [LARGE SCALE GENOMIC DNA]</scope>
    <source>
        <strain evidence="2">CIP 111411</strain>
    </source>
</reference>
<protein>
    <submittedName>
        <fullName evidence="1">Uncharacterized protein</fullName>
    </submittedName>
</protein>
<evidence type="ECO:0000313" key="1">
    <source>
        <dbReference type="EMBL" id="CAD0003671.1"/>
    </source>
</evidence>
<gene>
    <name evidence="1" type="ORF">FLAT13_01799</name>
</gene>
<sequence>MINFRQLLVFSIENCINNRKIIIEYSSLYTFGSVFLHKNTRNERFNNFLTPKVLGLIQKNTVNESSQNKKNSRFL</sequence>